<proteinExistence type="predicted"/>
<reference evidence="3 4" key="1">
    <citation type="journal article" date="2016" name="PLoS ONE">
        <title>Sequence Assembly of Yarrowia lipolytica Strain W29/CLIB89 Shows Transposable Element Diversity.</title>
        <authorList>
            <person name="Magnan C."/>
            <person name="Yu J."/>
            <person name="Chang I."/>
            <person name="Jahn E."/>
            <person name="Kanomata Y."/>
            <person name="Wu J."/>
            <person name="Zeller M."/>
            <person name="Oakes M."/>
            <person name="Baldi P."/>
            <person name="Sandmeyer S."/>
        </authorList>
    </citation>
    <scope>NUCLEOTIDE SEQUENCE [LARGE SCALE GENOMIC DNA]</scope>
    <source>
        <strain evidence="4">CLIB89(W29)</strain>
    </source>
</reference>
<feature type="compositionally biased region" description="Low complexity" evidence="2">
    <location>
        <begin position="440"/>
        <end position="460"/>
    </location>
</feature>
<feature type="coiled-coil region" evidence="1">
    <location>
        <begin position="811"/>
        <end position="838"/>
    </location>
</feature>
<dbReference type="VEuPathDB" id="FungiDB:YALI1_B17660g"/>
<feature type="compositionally biased region" description="Polar residues" evidence="2">
    <location>
        <begin position="641"/>
        <end position="655"/>
    </location>
</feature>
<evidence type="ECO:0000256" key="2">
    <source>
        <dbReference type="SAM" id="MobiDB-lite"/>
    </source>
</evidence>
<feature type="compositionally biased region" description="Polar residues" evidence="2">
    <location>
        <begin position="880"/>
        <end position="901"/>
    </location>
</feature>
<feature type="compositionally biased region" description="Pro residues" evidence="2">
    <location>
        <begin position="732"/>
        <end position="742"/>
    </location>
</feature>
<evidence type="ECO:0000313" key="4">
    <source>
        <dbReference type="Proteomes" id="UP000182444"/>
    </source>
</evidence>
<keyword evidence="1" id="KW-0175">Coiled coil</keyword>
<dbReference type="GeneID" id="2907532"/>
<dbReference type="AlphaFoldDB" id="A0A1D8N7Q4"/>
<accession>A0A1D8N7Q4</accession>
<feature type="region of interest" description="Disordered" evidence="2">
    <location>
        <begin position="602"/>
        <end position="808"/>
    </location>
</feature>
<gene>
    <name evidence="3" type="ORF">YALI1_B17660g</name>
</gene>
<feature type="compositionally biased region" description="Low complexity" evidence="2">
    <location>
        <begin position="508"/>
        <end position="519"/>
    </location>
</feature>
<sequence length="1057" mass="116728">MAVKSIFKRQQPRRSKLNISAPTPIQVHKPTSFATKEIRFVNPELQPKTGVDGVQRQRTLQRRAERQGTIKDKKTRSVRDYLRLPFIRLRQLIRATLRRQATIKRRKTLRKKDIVHITADAVRRSPSQASLRRTASTASLRRQPSTRGLRRKASQSRGGIRKSKSTSRRQSRYKTFEDLEQVTDFDEYDSGNLEFQFSAKDMVRMHPRGQANVVQSSAARKKITFNAVPEIIQKHAPLTPPDSPKRVASIDREIVMGGDELSPLLVTSPHSPSEYAPHSPPTEFNINSEDIYARKYPSGVGLADADSIEVTSTIGSTTIEQIDQLFQGFDYDYRDKIEKKLELITRRLQQFDADMINRGTQTRPWRHSVDSVMSEQIEAVLFDMSRDSGHSYSTGRDSIREYMREHMETFDLDQEALMEEEQRRKSSTYYSLQHESDTDSYASFAPSSSGSSSYESFAPSHPVPIYESSGSSNRRMVDDEESTPLLEQGDFTPKQRAPFLGRHRRSPSDSTTTSTVSSIHSRRAIPTTHNLSEQSFDFGLDRDRSHSPQAGPLNISLQQGLPGRRVTSVAQSRESLYLDLAPSPELLPVGAAFRSDLRHEIRPESGDSYHTTTSIPERSPLRPSSGVQELKPVKVRASPRQMAQQSPKRFSTSSIGAVAAIGGESSWMKTPRPLPPVPVLSPEQAGDVQKRTVSSIDVAKTRGGSVQKRAFSAHDASVSPIQKKPEYIPSAPSHPPPSPPIMASPVRASPTSMRGNSPAPASPIKPVSIDWVNAADAESVMEVETRSNNSGSHSSSSGNPPSPPTASDQVLQRMYQELEELQQRSVQLSDMVARTEQGVPFSDTESNRGSLYLNRDSLAVIPTPLTPSFPSSFMTGPTHGTISSHSPGPGSLPTTSHTTPISRGGLNRRRVRSSVFLEPPSYVRGHSRGDSAVSNISNVSETSGASSIGLSDIPVPSSMPAPRHLVPPAEPSDANISEWRQAIRPPFARGPSVTRGKRLSVTGPATGTDTSDFQFSDDDVEVQEAQVVGSRFPVLIDNSGTDRIKSVLVTRETEEDD</sequence>
<feature type="compositionally biased region" description="Low complexity" evidence="2">
    <location>
        <begin position="787"/>
        <end position="799"/>
    </location>
</feature>
<feature type="region of interest" description="Disordered" evidence="2">
    <location>
        <begin position="120"/>
        <end position="173"/>
    </location>
</feature>
<feature type="compositionally biased region" description="Polar residues" evidence="2">
    <location>
        <begin position="125"/>
        <end position="146"/>
    </location>
</feature>
<dbReference type="RefSeq" id="XP_500833.3">
    <property type="nucleotide sequence ID" value="XM_500833.3"/>
</dbReference>
<feature type="region of interest" description="Disordered" evidence="2">
    <location>
        <begin position="880"/>
        <end position="905"/>
    </location>
</feature>
<dbReference type="Proteomes" id="UP000182444">
    <property type="component" value="Chromosome 1B"/>
</dbReference>
<protein>
    <submittedName>
        <fullName evidence="3">Uncharacterized protein</fullName>
    </submittedName>
</protein>
<dbReference type="VEuPathDB" id="FungiDB:YALI0_B13288g"/>
<name>A0A1D8N7Q4_YARLL</name>
<feature type="region of interest" description="Disordered" evidence="2">
    <location>
        <begin position="439"/>
        <end position="562"/>
    </location>
</feature>
<dbReference type="KEGG" id="yli:2907532"/>
<evidence type="ECO:0000256" key="1">
    <source>
        <dbReference type="SAM" id="Coils"/>
    </source>
</evidence>
<feature type="compositionally biased region" description="Basic residues" evidence="2">
    <location>
        <begin position="148"/>
        <end position="172"/>
    </location>
</feature>
<dbReference type="EMBL" id="CP017554">
    <property type="protein sequence ID" value="AOW01639.1"/>
    <property type="molecule type" value="Genomic_DNA"/>
</dbReference>
<feature type="region of interest" description="Disordered" evidence="2">
    <location>
        <begin position="47"/>
        <end position="67"/>
    </location>
</feature>
<organism evidence="3 4">
    <name type="scientific">Yarrowia lipolytica</name>
    <name type="common">Candida lipolytica</name>
    <dbReference type="NCBI Taxonomy" id="4952"/>
    <lineage>
        <taxon>Eukaryota</taxon>
        <taxon>Fungi</taxon>
        <taxon>Dikarya</taxon>
        <taxon>Ascomycota</taxon>
        <taxon>Saccharomycotina</taxon>
        <taxon>Dipodascomycetes</taxon>
        <taxon>Dipodascales</taxon>
        <taxon>Dipodascales incertae sedis</taxon>
        <taxon>Yarrowia</taxon>
    </lineage>
</organism>
<evidence type="ECO:0000313" key="3">
    <source>
        <dbReference type="EMBL" id="AOW01639.1"/>
    </source>
</evidence>
<feature type="region of interest" description="Disordered" evidence="2">
    <location>
        <begin position="986"/>
        <end position="1014"/>
    </location>
</feature>